<dbReference type="EMBL" id="CAJVPT010001903">
    <property type="protein sequence ID" value="CAG8470712.1"/>
    <property type="molecule type" value="Genomic_DNA"/>
</dbReference>
<feature type="non-terminal residue" evidence="1">
    <location>
        <position position="1187"/>
    </location>
</feature>
<keyword evidence="2" id="KW-1185">Reference proteome</keyword>
<protein>
    <submittedName>
        <fullName evidence="1">422_t:CDS:1</fullName>
    </submittedName>
</protein>
<dbReference type="Proteomes" id="UP000789525">
    <property type="component" value="Unassembled WGS sequence"/>
</dbReference>
<evidence type="ECO:0000313" key="1">
    <source>
        <dbReference type="EMBL" id="CAG8470712.1"/>
    </source>
</evidence>
<organism evidence="1 2">
    <name type="scientific">Acaulospora colombiana</name>
    <dbReference type="NCBI Taxonomy" id="27376"/>
    <lineage>
        <taxon>Eukaryota</taxon>
        <taxon>Fungi</taxon>
        <taxon>Fungi incertae sedis</taxon>
        <taxon>Mucoromycota</taxon>
        <taxon>Glomeromycotina</taxon>
        <taxon>Glomeromycetes</taxon>
        <taxon>Diversisporales</taxon>
        <taxon>Acaulosporaceae</taxon>
        <taxon>Acaulospora</taxon>
    </lineage>
</organism>
<accession>A0ACA9KHE5</accession>
<gene>
    <name evidence="1" type="ORF">ACOLOM_LOCUS1576</name>
</gene>
<proteinExistence type="predicted"/>
<comment type="caution">
    <text evidence="1">The sequence shown here is derived from an EMBL/GenBank/DDBJ whole genome shotgun (WGS) entry which is preliminary data.</text>
</comment>
<evidence type="ECO:0000313" key="2">
    <source>
        <dbReference type="Proteomes" id="UP000789525"/>
    </source>
</evidence>
<name>A0ACA9KHE5_9GLOM</name>
<sequence length="1187" mass="131620">MAGSSTESNEIVEVTEVTEIVEFSDAMQEDAPTAELESMVEVTAMEEESTPVTVIPSVPMEEDTTVTATSAVTGSSQVTSDENAAEGSSEAQSGRTTVMVNGRPVDITDTGFDLTFLEALPDDLREEVLNQNLPPERRTRPPVTTGSGDAISPEFLAALPDDLREEIIQQEEAFGRQPAAAEMDTASFFASLDPQLRQTVLLEQDERVIASLPPSIIAEANALRERASRRYTNSMRSRTLANTITPSHIPKKPTVQRDAMKLVDTTGLATLVRLLFLPQPLSNKNLLHKLLLNLCENSKTRGELITMLLSVLYEGSGDVSTVDKSFAQMSLKAKGAPKGTPRRQSSLPNPSLSQITQAAGENVPNLIAQLVILLSLLDRQVFIKNTALMDQLMQLLSTVLRPLSSLAKVESSNASNNSGEQSNSDSTGSSTQNTVPQQSETENQTNNSIPASSQSNNTSISESEPNPGNVPNPGSAPTQGQSNNSNDTHNNSSNSEGNNENTTPANPESETASKPTSASTSKPPETEQPNLKPPEIPDYCLRLVVNVLTAGECISTTFKHTLSVIQHLSTLKGARDVITSELVDRAQSLGKDILDDLDELSKILSRSDAGVDVQGVTLAKFSPSSSQQAKLLRVLKTIDYMYSRKQQSASTPSNNQVEVSLAPTIDPDEAGTTAPRSLLDGSSKGSKLTEDEEKVMKIYESLNFRDLWKKLGSCLTAIHENPEMIHVATVLLPLIESLMVVCKYVGMAPSTARKVTSPTSQSLPESMEELFFTFTEDHRKILNTMVRNNPSLMSGSFSLLVHNPKILEFDNKRNYFNQQLHKRTNNRDHYGTIQLNIRRQHVFEDSYQNIQRRTGDEIKYGKLSVRFVDEEGVDAGGVTREWFQVLARQMFNEGYALFKTSAADRLTYQPNRASGANPNHLLFFKFVGRVIGKAIYDGRLLDAYFTRSFYKHILGKPVDYRDVEAIDLEYYNSLVWMLNNDITHVMDLTFSVESEYYGQNEIIELKENGSNIPVTEENKREYVMLVTEQKLTLAIRDQIQSFLAGFHEIIPAHLISIFNEQELELLISGMPDIDIDDWKNNTEYQNYTASSPQIQWFWRAVRSFSQEERAKLLQFVTGTSKVPLEGFSALQGVHGVQKFQIHKDFLKPNRLPSAHTCFNQIDIPEYDDYEQLRSQLLLAITEGTTGF</sequence>
<reference evidence="1" key="1">
    <citation type="submission" date="2021-06" db="EMBL/GenBank/DDBJ databases">
        <authorList>
            <person name="Kallberg Y."/>
            <person name="Tangrot J."/>
            <person name="Rosling A."/>
        </authorList>
    </citation>
    <scope>NUCLEOTIDE SEQUENCE</scope>
    <source>
        <strain evidence="1">CL356</strain>
    </source>
</reference>